<dbReference type="AlphaFoldDB" id="A0A9Q1DDW7"/>
<dbReference type="SUPFAM" id="SSF57667">
    <property type="entry name" value="beta-beta-alpha zinc fingers"/>
    <property type="match status" value="1"/>
</dbReference>
<evidence type="ECO:0000256" key="7">
    <source>
        <dbReference type="ARBA" id="ARBA00022833"/>
    </source>
</evidence>
<keyword evidence="5" id="KW-0677">Repeat</keyword>
<evidence type="ECO:0000256" key="14">
    <source>
        <dbReference type="SAM" id="MobiDB-lite"/>
    </source>
</evidence>
<dbReference type="Pfam" id="PF25429">
    <property type="entry name" value="zf-POGZ"/>
    <property type="match status" value="1"/>
</dbReference>
<evidence type="ECO:0000256" key="3">
    <source>
        <dbReference type="ARBA" id="ARBA00022499"/>
    </source>
</evidence>
<keyword evidence="9" id="KW-0805">Transcription regulation</keyword>
<evidence type="ECO:0000256" key="13">
    <source>
        <dbReference type="PROSITE-ProRule" id="PRU00042"/>
    </source>
</evidence>
<feature type="region of interest" description="Disordered" evidence="14">
    <location>
        <begin position="315"/>
        <end position="336"/>
    </location>
</feature>
<keyword evidence="12" id="KW-0539">Nucleus</keyword>
<protein>
    <recommendedName>
        <fullName evidence="15">C2H2-type domain-containing protein</fullName>
    </recommendedName>
</protein>
<keyword evidence="6 13" id="KW-0863">Zinc-finger</keyword>
<feature type="compositionally biased region" description="Low complexity" evidence="14">
    <location>
        <begin position="917"/>
        <end position="926"/>
    </location>
</feature>
<dbReference type="Proteomes" id="UP001152803">
    <property type="component" value="Unassembled WGS sequence"/>
</dbReference>
<dbReference type="PROSITE" id="PS50157">
    <property type="entry name" value="ZINC_FINGER_C2H2_2"/>
    <property type="match status" value="2"/>
</dbReference>
<feature type="region of interest" description="Disordered" evidence="14">
    <location>
        <begin position="460"/>
        <end position="484"/>
    </location>
</feature>
<evidence type="ECO:0000256" key="9">
    <source>
        <dbReference type="ARBA" id="ARBA00023015"/>
    </source>
</evidence>
<feature type="compositionally biased region" description="Gly residues" evidence="14">
    <location>
        <begin position="937"/>
        <end position="946"/>
    </location>
</feature>
<dbReference type="Pfam" id="PF25414">
    <property type="entry name" value="zf-C2H2_Z280C_D"/>
    <property type="match status" value="1"/>
</dbReference>
<evidence type="ECO:0000313" key="17">
    <source>
        <dbReference type="Proteomes" id="UP001152803"/>
    </source>
</evidence>
<comment type="subcellular location">
    <subcellularLocation>
        <location evidence="2">Nucleus</location>
    </subcellularLocation>
</comment>
<organism evidence="16 17">
    <name type="scientific">Conger conger</name>
    <name type="common">Conger eel</name>
    <name type="synonym">Muraena conger</name>
    <dbReference type="NCBI Taxonomy" id="82655"/>
    <lineage>
        <taxon>Eukaryota</taxon>
        <taxon>Metazoa</taxon>
        <taxon>Chordata</taxon>
        <taxon>Craniata</taxon>
        <taxon>Vertebrata</taxon>
        <taxon>Euteleostomi</taxon>
        <taxon>Actinopterygii</taxon>
        <taxon>Neopterygii</taxon>
        <taxon>Teleostei</taxon>
        <taxon>Anguilliformes</taxon>
        <taxon>Congridae</taxon>
        <taxon>Conger</taxon>
    </lineage>
</organism>
<dbReference type="EMBL" id="JAFJMO010000009">
    <property type="protein sequence ID" value="KAJ8267485.1"/>
    <property type="molecule type" value="Genomic_DNA"/>
</dbReference>
<dbReference type="InterPro" id="IPR057618">
    <property type="entry name" value="Znf_POGZ/Z280C-D-like"/>
</dbReference>
<dbReference type="OrthoDB" id="5876240at2759"/>
<dbReference type="PROSITE" id="PS00028">
    <property type="entry name" value="ZINC_FINGER_C2H2_1"/>
    <property type="match status" value="5"/>
</dbReference>
<evidence type="ECO:0000256" key="4">
    <source>
        <dbReference type="ARBA" id="ARBA00022723"/>
    </source>
</evidence>
<accession>A0A9Q1DDW7</accession>
<dbReference type="InterPro" id="IPR059074">
    <property type="entry name" value="zf-C2H2_Z280C_D"/>
</dbReference>
<evidence type="ECO:0000256" key="1">
    <source>
        <dbReference type="ARBA" id="ARBA00003729"/>
    </source>
</evidence>
<feature type="compositionally biased region" description="Low complexity" evidence="14">
    <location>
        <begin position="462"/>
        <end position="475"/>
    </location>
</feature>
<dbReference type="GO" id="GO:0000978">
    <property type="term" value="F:RNA polymerase II cis-regulatory region sequence-specific DNA binding"/>
    <property type="evidence" value="ECO:0007669"/>
    <property type="project" value="TreeGrafter"/>
</dbReference>
<feature type="region of interest" description="Disordered" evidence="14">
    <location>
        <begin position="735"/>
        <end position="761"/>
    </location>
</feature>
<dbReference type="InterPro" id="IPR013087">
    <property type="entry name" value="Znf_C2H2_type"/>
</dbReference>
<evidence type="ECO:0000259" key="15">
    <source>
        <dbReference type="PROSITE" id="PS50157"/>
    </source>
</evidence>
<evidence type="ECO:0000256" key="5">
    <source>
        <dbReference type="ARBA" id="ARBA00022737"/>
    </source>
</evidence>
<comment type="caution">
    <text evidence="16">The sequence shown here is derived from an EMBL/GenBank/DDBJ whole genome shotgun (WGS) entry which is preliminary data.</text>
</comment>
<dbReference type="SMART" id="SM00355">
    <property type="entry name" value="ZnF_C2H2"/>
    <property type="match status" value="8"/>
</dbReference>
<sequence length="1021" mass="109342">MEEEADPNLIMECEEEELEPWQQVNGDVQEEEVAVAMETETTADSCAAVAAVPGSLAVALTAGPIAALPEPVSTAAGAAVTSGSPIREGEEASADTPSSPPALPLTAIEAMRTLVSPAAPQPKPAQQLVLTQSPSPLGAVPLSQVLHTQPGAPGNLAGQPILIATQVQTAVAGQNTLNPVGFLLNGQAFTFLTAAGTQLFKPVIAQALSQPTNHQPATTEAHQQLATMATNQQPVTVVVSQQPSTAATNQLPATMVADQQSETTEANTQLATMVANQQPVTVVTSEEMVATMTNQHLKSFTVQVPATLTIRGSTPLSAAMPSSSRAIPGTLQTPADKQRFNPEVKKLIQPVNEASPSVTAPVNSPKVSTPTTGPRAKVKVLLPRPAAGSKMCPQCGAQYRVVETLRGLLCLCSPEITRGLQVIGAAGASNLSPAASKAPAPQAGAQKPAAPRLAATACVSLSPSRAPSSGPDAPDAGPPDPGPPGKLIMLVDDFYYGRAEGCAAPERGDAGQQGALQFRCLRCDKKLKSNVRLMNHLRHHVELEQQSGEVDTHSSCQHCYRHFPTPFRLQCHLETVHSQYESTTKCKICEWAFESEPVFLQHMKNTHSAGEMPYVCQVCDFRSSMYSDVFSHFRTCHKDTASLLCPYCLKVFKNNSNYQHHYHRHQRKSVLHCDKCRLQFLSSRDKLEHKLGQHKSFRKPRQLNGLKAGTKVTIRAYAVEQRTVGIVKMSQARATAAKPEPTDRPLSGLATPSPAKRQPIGKRKPMCSMQELLTKFQEERVAMGKQSCLECTFDVPDFPSHFPTYVNCTLCHYCTCCSRAYANHMINNHVSRKTSTKYLALYKAGPRWSELTCTGCSFTTQVGDQMARHLAKNPDHGSSYCTLRGPPAQGQRAQSRGNTAALAVLGPDVGQAVRALPVSSRVLPSPSRRPPPRRGVARGGLEPGGRGGRRGGDAGNRGRRAAPGGHTAADPAVRALLRGPRAAQRFHSSPEAIWTWLLELERGLERERGLEPGVGPGLGRG</sequence>
<comment type="function">
    <text evidence="1">May function as a transcription factor.</text>
</comment>
<proteinExistence type="predicted"/>
<keyword evidence="8" id="KW-0832">Ubl conjugation</keyword>
<evidence type="ECO:0000313" key="16">
    <source>
        <dbReference type="EMBL" id="KAJ8267485.1"/>
    </source>
</evidence>
<dbReference type="GO" id="GO:0000981">
    <property type="term" value="F:DNA-binding transcription factor activity, RNA polymerase II-specific"/>
    <property type="evidence" value="ECO:0007669"/>
    <property type="project" value="TreeGrafter"/>
</dbReference>
<evidence type="ECO:0000256" key="6">
    <source>
        <dbReference type="ARBA" id="ARBA00022771"/>
    </source>
</evidence>
<evidence type="ECO:0000256" key="8">
    <source>
        <dbReference type="ARBA" id="ARBA00022843"/>
    </source>
</evidence>
<dbReference type="InterPro" id="IPR036236">
    <property type="entry name" value="Znf_C2H2_sf"/>
</dbReference>
<keyword evidence="7" id="KW-0862">Zinc</keyword>
<dbReference type="PANTHER" id="PTHR24388:SF45">
    <property type="entry name" value="POGO TRANSPOSABLE ELEMENT DERIVED WITH ZNF DOMAIN"/>
    <property type="match status" value="1"/>
</dbReference>
<evidence type="ECO:0000256" key="12">
    <source>
        <dbReference type="ARBA" id="ARBA00023242"/>
    </source>
</evidence>
<feature type="compositionally biased region" description="Polar residues" evidence="14">
    <location>
        <begin position="315"/>
        <end position="335"/>
    </location>
</feature>
<reference evidence="16" key="1">
    <citation type="journal article" date="2023" name="Science">
        <title>Genome structures resolve the early diversification of teleost fishes.</title>
        <authorList>
            <person name="Parey E."/>
            <person name="Louis A."/>
            <person name="Montfort J."/>
            <person name="Bouchez O."/>
            <person name="Roques C."/>
            <person name="Iampietro C."/>
            <person name="Lluch J."/>
            <person name="Castinel A."/>
            <person name="Donnadieu C."/>
            <person name="Desvignes T."/>
            <person name="Floi Bucao C."/>
            <person name="Jouanno E."/>
            <person name="Wen M."/>
            <person name="Mejri S."/>
            <person name="Dirks R."/>
            <person name="Jansen H."/>
            <person name="Henkel C."/>
            <person name="Chen W.J."/>
            <person name="Zahm M."/>
            <person name="Cabau C."/>
            <person name="Klopp C."/>
            <person name="Thompson A.W."/>
            <person name="Robinson-Rechavi M."/>
            <person name="Braasch I."/>
            <person name="Lecointre G."/>
            <person name="Bobe J."/>
            <person name="Postlethwait J.H."/>
            <person name="Berthelot C."/>
            <person name="Roest Crollius H."/>
            <person name="Guiguen Y."/>
        </authorList>
    </citation>
    <scope>NUCLEOTIDE SEQUENCE</scope>
    <source>
        <strain evidence="16">Concon-B</strain>
    </source>
</reference>
<feature type="region of interest" description="Disordered" evidence="14">
    <location>
        <begin position="917"/>
        <end position="971"/>
    </location>
</feature>
<keyword evidence="10" id="KW-0238">DNA-binding</keyword>
<keyword evidence="3" id="KW-1017">Isopeptide bond</keyword>
<feature type="domain" description="C2H2-type" evidence="15">
    <location>
        <begin position="518"/>
        <end position="545"/>
    </location>
</feature>
<dbReference type="GO" id="GO:0008270">
    <property type="term" value="F:zinc ion binding"/>
    <property type="evidence" value="ECO:0007669"/>
    <property type="project" value="UniProtKB-KW"/>
</dbReference>
<evidence type="ECO:0000256" key="11">
    <source>
        <dbReference type="ARBA" id="ARBA00023163"/>
    </source>
</evidence>
<evidence type="ECO:0000256" key="10">
    <source>
        <dbReference type="ARBA" id="ARBA00023125"/>
    </source>
</evidence>
<dbReference type="InterPro" id="IPR050527">
    <property type="entry name" value="Snail/Krueppel_Znf"/>
</dbReference>
<dbReference type="GO" id="GO:0005634">
    <property type="term" value="C:nucleus"/>
    <property type="evidence" value="ECO:0007669"/>
    <property type="project" value="UniProtKB-SubCell"/>
</dbReference>
<name>A0A9Q1DDW7_CONCO</name>
<keyword evidence="4" id="KW-0479">Metal-binding</keyword>
<feature type="domain" description="C2H2-type" evidence="15">
    <location>
        <begin position="584"/>
        <end position="612"/>
    </location>
</feature>
<gene>
    <name evidence="16" type="ORF">COCON_G00126570</name>
</gene>
<keyword evidence="17" id="KW-1185">Reference proteome</keyword>
<evidence type="ECO:0000256" key="2">
    <source>
        <dbReference type="ARBA" id="ARBA00004123"/>
    </source>
</evidence>
<feature type="region of interest" description="Disordered" evidence="14">
    <location>
        <begin position="79"/>
        <end position="102"/>
    </location>
</feature>
<dbReference type="PANTHER" id="PTHR24388">
    <property type="entry name" value="ZINC FINGER PROTEIN"/>
    <property type="match status" value="1"/>
</dbReference>
<dbReference type="Gene3D" id="3.30.160.60">
    <property type="entry name" value="Classic Zinc Finger"/>
    <property type="match status" value="1"/>
</dbReference>
<keyword evidence="11" id="KW-0804">Transcription</keyword>
<dbReference type="FunFam" id="3.30.160.60:FF:000298">
    <property type="entry name" value="zinc finger protein 280D isoform X1"/>
    <property type="match status" value="1"/>
</dbReference>